<evidence type="ECO:0000313" key="2">
    <source>
        <dbReference type="EMBL" id="SDR92970.1"/>
    </source>
</evidence>
<organism evidence="2 3">
    <name type="scientific">Pseudomonas oryzae</name>
    <dbReference type="NCBI Taxonomy" id="1392877"/>
    <lineage>
        <taxon>Bacteria</taxon>
        <taxon>Pseudomonadati</taxon>
        <taxon>Pseudomonadota</taxon>
        <taxon>Gammaproteobacteria</taxon>
        <taxon>Pseudomonadales</taxon>
        <taxon>Pseudomonadaceae</taxon>
        <taxon>Pseudomonas</taxon>
    </lineage>
</organism>
<protein>
    <submittedName>
        <fullName evidence="2">Uncharacterized protein</fullName>
    </submittedName>
</protein>
<reference evidence="3" key="1">
    <citation type="submission" date="2016-10" db="EMBL/GenBank/DDBJ databases">
        <authorList>
            <person name="Varghese N."/>
            <person name="Submissions S."/>
        </authorList>
    </citation>
    <scope>NUCLEOTIDE SEQUENCE [LARGE SCALE GENOMIC DNA]</scope>
    <source>
        <strain evidence="3">KCTC 32247</strain>
    </source>
</reference>
<dbReference type="EMBL" id="LT629751">
    <property type="protein sequence ID" value="SDR92970.1"/>
    <property type="molecule type" value="Genomic_DNA"/>
</dbReference>
<evidence type="ECO:0000313" key="3">
    <source>
        <dbReference type="Proteomes" id="UP000243359"/>
    </source>
</evidence>
<dbReference type="OrthoDB" id="7060274at2"/>
<keyword evidence="1" id="KW-0812">Transmembrane</keyword>
<keyword evidence="1" id="KW-0472">Membrane</keyword>
<dbReference type="Proteomes" id="UP000243359">
    <property type="component" value="Chromosome I"/>
</dbReference>
<feature type="transmembrane region" description="Helical" evidence="1">
    <location>
        <begin position="22"/>
        <end position="43"/>
    </location>
</feature>
<name>A0A1H1N264_9PSED</name>
<keyword evidence="1" id="KW-1133">Transmembrane helix</keyword>
<gene>
    <name evidence="2" type="ORF">SAMN05216221_0680</name>
</gene>
<sequence>MQRQSLWHSISLFETGLSAAEWGWRIATLLFIGGSGTLTAFVAKADPILKQLGPIYWVAAGCITALVVSIILYLIKSAVLKQASADLHRALLTPKSSINPLLESFKDSIIPIEDLRLPTVQLHENKHFKRCKFVGPAAVAILGGNYVNSGFSECGDIVALPEDVFLTGIVVLKNCTVEECEFIRTTIFTDQNTAKGFATVPGAIIKGMRA</sequence>
<dbReference type="AlphaFoldDB" id="A0A1H1N264"/>
<feature type="transmembrane region" description="Helical" evidence="1">
    <location>
        <begin position="55"/>
        <end position="75"/>
    </location>
</feature>
<dbReference type="RefSeq" id="WP_157719473.1">
    <property type="nucleotide sequence ID" value="NZ_LT629751.1"/>
</dbReference>
<evidence type="ECO:0000256" key="1">
    <source>
        <dbReference type="SAM" id="Phobius"/>
    </source>
</evidence>
<proteinExistence type="predicted"/>
<keyword evidence="3" id="KW-1185">Reference proteome</keyword>
<dbReference type="STRING" id="1392877.SAMN05216221_0680"/>
<accession>A0A1H1N264</accession>